<feature type="region of interest" description="Disordered" evidence="1">
    <location>
        <begin position="79"/>
        <end position="110"/>
    </location>
</feature>
<reference evidence="2 3" key="1">
    <citation type="submission" date="2016-03" db="EMBL/GenBank/DDBJ databases">
        <title>Whole genome sequencing of Grifola frondosa 9006-11.</title>
        <authorList>
            <person name="Min B."/>
            <person name="Park H."/>
            <person name="Kim J.-G."/>
            <person name="Cho H."/>
            <person name="Oh Y.-L."/>
            <person name="Kong W.-S."/>
            <person name="Choi I.-G."/>
        </authorList>
    </citation>
    <scope>NUCLEOTIDE SEQUENCE [LARGE SCALE GENOMIC DNA]</scope>
    <source>
        <strain evidence="2 3">9006-11</strain>
    </source>
</reference>
<protein>
    <submittedName>
        <fullName evidence="2">Uncharacterized protein</fullName>
    </submittedName>
</protein>
<dbReference type="AlphaFoldDB" id="A0A1C7M0M0"/>
<comment type="caution">
    <text evidence="2">The sequence shown here is derived from an EMBL/GenBank/DDBJ whole genome shotgun (WGS) entry which is preliminary data.</text>
</comment>
<dbReference type="EMBL" id="LUGG01000014">
    <property type="protein sequence ID" value="OBZ70470.1"/>
    <property type="molecule type" value="Genomic_DNA"/>
</dbReference>
<sequence length="163" mass="17625">MSRGASEILARIFEPRPERRITINQLRAAIRALDTFFPAPVPRTPRGMSREFWDADTLTAEASTFVNAAPDTRADADEWAAASMPPISDSASSSDAESAGPVTPTTIAHDPATLVPDEFALEEECDITSAQPPARLSVSLQGKKLPKTVQRLVSAVQRIKIRA</sequence>
<evidence type="ECO:0000256" key="1">
    <source>
        <dbReference type="SAM" id="MobiDB-lite"/>
    </source>
</evidence>
<dbReference type="Proteomes" id="UP000092993">
    <property type="component" value="Unassembled WGS sequence"/>
</dbReference>
<evidence type="ECO:0000313" key="3">
    <source>
        <dbReference type="Proteomes" id="UP000092993"/>
    </source>
</evidence>
<gene>
    <name evidence="2" type="ORF">A0H81_09567</name>
</gene>
<evidence type="ECO:0000313" key="2">
    <source>
        <dbReference type="EMBL" id="OBZ70470.1"/>
    </source>
</evidence>
<keyword evidence="3" id="KW-1185">Reference proteome</keyword>
<dbReference type="STRING" id="5627.A0A1C7M0M0"/>
<proteinExistence type="predicted"/>
<name>A0A1C7M0M0_GRIFR</name>
<accession>A0A1C7M0M0</accession>
<organism evidence="2 3">
    <name type="scientific">Grifola frondosa</name>
    <name type="common">Maitake</name>
    <name type="synonym">Polyporus frondosus</name>
    <dbReference type="NCBI Taxonomy" id="5627"/>
    <lineage>
        <taxon>Eukaryota</taxon>
        <taxon>Fungi</taxon>
        <taxon>Dikarya</taxon>
        <taxon>Basidiomycota</taxon>
        <taxon>Agaricomycotina</taxon>
        <taxon>Agaricomycetes</taxon>
        <taxon>Polyporales</taxon>
        <taxon>Grifolaceae</taxon>
        <taxon>Grifola</taxon>
    </lineage>
</organism>
<feature type="compositionally biased region" description="Low complexity" evidence="1">
    <location>
        <begin position="80"/>
        <end position="99"/>
    </location>
</feature>